<dbReference type="InterPro" id="IPR008906">
    <property type="entry name" value="HATC_C_dom"/>
</dbReference>
<evidence type="ECO:0000259" key="2">
    <source>
        <dbReference type="Pfam" id="PF05699"/>
    </source>
</evidence>
<keyword evidence="4" id="KW-1185">Reference proteome</keyword>
<feature type="domain" description="HAT C-terminal dimerisation" evidence="2">
    <location>
        <begin position="174"/>
        <end position="230"/>
    </location>
</feature>
<dbReference type="PANTHER" id="PTHR11697">
    <property type="entry name" value="GENERAL TRANSCRIPTION FACTOR 2-RELATED ZINC FINGER PROTEIN"/>
    <property type="match status" value="1"/>
</dbReference>
<accession>A0A2U1KGV8</accession>
<proteinExistence type="predicted"/>
<organism evidence="3 4">
    <name type="scientific">Artemisia annua</name>
    <name type="common">Sweet wormwood</name>
    <dbReference type="NCBI Taxonomy" id="35608"/>
    <lineage>
        <taxon>Eukaryota</taxon>
        <taxon>Viridiplantae</taxon>
        <taxon>Streptophyta</taxon>
        <taxon>Embryophyta</taxon>
        <taxon>Tracheophyta</taxon>
        <taxon>Spermatophyta</taxon>
        <taxon>Magnoliopsida</taxon>
        <taxon>eudicotyledons</taxon>
        <taxon>Gunneridae</taxon>
        <taxon>Pentapetalae</taxon>
        <taxon>asterids</taxon>
        <taxon>campanulids</taxon>
        <taxon>Asterales</taxon>
        <taxon>Asteraceae</taxon>
        <taxon>Asteroideae</taxon>
        <taxon>Anthemideae</taxon>
        <taxon>Artemisiinae</taxon>
        <taxon>Artemisia</taxon>
    </lineage>
</organism>
<dbReference type="STRING" id="35608.A0A2U1KGV8"/>
<dbReference type="GO" id="GO:0046983">
    <property type="term" value="F:protein dimerization activity"/>
    <property type="evidence" value="ECO:0007669"/>
    <property type="project" value="InterPro"/>
</dbReference>
<dbReference type="OrthoDB" id="118159at2759"/>
<dbReference type="InterPro" id="IPR055298">
    <property type="entry name" value="AtLOH3-like"/>
</dbReference>
<feature type="compositionally biased region" description="Polar residues" evidence="1">
    <location>
        <begin position="30"/>
        <end position="70"/>
    </location>
</feature>
<dbReference type="AlphaFoldDB" id="A0A2U1KGV8"/>
<reference evidence="3 4" key="1">
    <citation type="journal article" date="2018" name="Mol. Plant">
        <title>The genome of Artemisia annua provides insight into the evolution of Asteraceae family and artemisinin biosynthesis.</title>
        <authorList>
            <person name="Shen Q."/>
            <person name="Zhang L."/>
            <person name="Liao Z."/>
            <person name="Wang S."/>
            <person name="Yan T."/>
            <person name="Shi P."/>
            <person name="Liu M."/>
            <person name="Fu X."/>
            <person name="Pan Q."/>
            <person name="Wang Y."/>
            <person name="Lv Z."/>
            <person name="Lu X."/>
            <person name="Zhang F."/>
            <person name="Jiang W."/>
            <person name="Ma Y."/>
            <person name="Chen M."/>
            <person name="Hao X."/>
            <person name="Li L."/>
            <person name="Tang Y."/>
            <person name="Lv G."/>
            <person name="Zhou Y."/>
            <person name="Sun X."/>
            <person name="Brodelius P.E."/>
            <person name="Rose J.K.C."/>
            <person name="Tang K."/>
        </authorList>
    </citation>
    <scope>NUCLEOTIDE SEQUENCE [LARGE SCALE GENOMIC DNA]</scope>
    <source>
        <strain evidence="4">cv. Huhao1</strain>
        <tissue evidence="3">Leaf</tissue>
    </source>
</reference>
<evidence type="ECO:0000256" key="1">
    <source>
        <dbReference type="SAM" id="MobiDB-lite"/>
    </source>
</evidence>
<dbReference type="Pfam" id="PF05699">
    <property type="entry name" value="Dimer_Tnp_hAT"/>
    <property type="match status" value="1"/>
</dbReference>
<evidence type="ECO:0000313" key="4">
    <source>
        <dbReference type="Proteomes" id="UP000245207"/>
    </source>
</evidence>
<feature type="region of interest" description="Disordered" evidence="1">
    <location>
        <begin position="30"/>
        <end position="81"/>
    </location>
</feature>
<dbReference type="Proteomes" id="UP000245207">
    <property type="component" value="Unassembled WGS sequence"/>
</dbReference>
<comment type="caution">
    <text evidence="3">The sequence shown here is derived from an EMBL/GenBank/DDBJ whole genome shotgun (WGS) entry which is preliminary data.</text>
</comment>
<dbReference type="EMBL" id="PKPP01018931">
    <property type="protein sequence ID" value="PWA36024.1"/>
    <property type="molecule type" value="Genomic_DNA"/>
</dbReference>
<gene>
    <name evidence="3" type="ORF">CTI12_AA604070</name>
</gene>
<protein>
    <recommendedName>
        <fullName evidence="2">HAT C-terminal dimerisation domain-containing protein</fullName>
    </recommendedName>
</protein>
<name>A0A2U1KGV8_ARTAN</name>
<evidence type="ECO:0000313" key="3">
    <source>
        <dbReference type="EMBL" id="PWA36024.1"/>
    </source>
</evidence>
<dbReference type="PANTHER" id="PTHR11697:SF230">
    <property type="entry name" value="ZINC FINGER, MYM DOMAIN CONTAINING 1"/>
    <property type="match status" value="1"/>
</dbReference>
<sequence length="254" mass="29024">MLSGAIMAKAGKQATQQTLDNFYKRKLVNTNDNSCSTSQNQASKRSKASTNGSGQHQNQLDPHTSETPRQNNEELDLNSLERDPGKRKQIWSYPVNKREQVRRAYLNSRPFQIHLKEYHAKGSTKHPHFTEQERVRLKYELELLNIAMKENLQLSQVSTLAGLCICLVKTGKCESYSMIDRLIRLILTLPVSTATTERVFSAMKICKNRLRNKMADEFLADSLVVYIKKEIAETFSSDYVVDVFKNLKGHKADL</sequence>